<dbReference type="PANTHER" id="PTHR30336:SF4">
    <property type="entry name" value="ENVELOPE BIOGENESIS FACTOR ELYC"/>
    <property type="match status" value="1"/>
</dbReference>
<dbReference type="Gene3D" id="3.40.50.620">
    <property type="entry name" value="HUPs"/>
    <property type="match status" value="1"/>
</dbReference>
<dbReference type="InterPro" id="IPR003848">
    <property type="entry name" value="DUF218"/>
</dbReference>
<dbReference type="InterPro" id="IPR051599">
    <property type="entry name" value="Cell_Envelope_Assoc"/>
</dbReference>
<evidence type="ECO:0000313" key="3">
    <source>
        <dbReference type="EMBL" id="MFC5476132.1"/>
    </source>
</evidence>
<feature type="transmembrane region" description="Helical" evidence="1">
    <location>
        <begin position="38"/>
        <end position="63"/>
    </location>
</feature>
<feature type="domain" description="DUF218" evidence="2">
    <location>
        <begin position="82"/>
        <end position="245"/>
    </location>
</feature>
<evidence type="ECO:0000259" key="2">
    <source>
        <dbReference type="Pfam" id="PF02698"/>
    </source>
</evidence>
<proteinExistence type="predicted"/>
<keyword evidence="1" id="KW-0472">Membrane</keyword>
<sequence length="253" mass="27069">MHATLIVSKVLGALLLPPASLILLCAIGMLLRRSYPRFGMLLSAGALLILAVLSTELGALLVVTPLEQRTVPLASAADAGAQAIVVLGGGRLANAPEYGDHDIANYLTLARLRYGARLQHQTGLPLLVTGGAPDGSPESEAVSMARALREDFATPVKWLEQGSDNTAENAKFSAAILKQAGVRKIILVTDAMHMPRSQMMFAEAGLEVAAAPTIFFSRDRISLLSFLPSGEGLRRSHYALHEWLGIIAYRVRH</sequence>
<name>A0ABW0MFU1_9BURK</name>
<keyword evidence="1" id="KW-1133">Transmembrane helix</keyword>
<dbReference type="InterPro" id="IPR014729">
    <property type="entry name" value="Rossmann-like_a/b/a_fold"/>
</dbReference>
<keyword evidence="4" id="KW-1185">Reference proteome</keyword>
<protein>
    <submittedName>
        <fullName evidence="3">YdcF family protein</fullName>
    </submittedName>
</protein>
<dbReference type="EMBL" id="JBHSMT010000029">
    <property type="protein sequence ID" value="MFC5476132.1"/>
    <property type="molecule type" value="Genomic_DNA"/>
</dbReference>
<dbReference type="Proteomes" id="UP001596045">
    <property type="component" value="Unassembled WGS sequence"/>
</dbReference>
<accession>A0ABW0MFU1</accession>
<evidence type="ECO:0000256" key="1">
    <source>
        <dbReference type="SAM" id="Phobius"/>
    </source>
</evidence>
<dbReference type="PANTHER" id="PTHR30336">
    <property type="entry name" value="INNER MEMBRANE PROTEIN, PROBABLE PERMEASE"/>
    <property type="match status" value="1"/>
</dbReference>
<feature type="transmembrane region" description="Helical" evidence="1">
    <location>
        <begin position="6"/>
        <end position="31"/>
    </location>
</feature>
<comment type="caution">
    <text evidence="3">The sequence shown here is derived from an EMBL/GenBank/DDBJ whole genome shotgun (WGS) entry which is preliminary data.</text>
</comment>
<gene>
    <name evidence="3" type="ORF">ACFPM8_19395</name>
</gene>
<reference evidence="4" key="1">
    <citation type="journal article" date="2019" name="Int. J. Syst. Evol. Microbiol.">
        <title>The Global Catalogue of Microorganisms (GCM) 10K type strain sequencing project: providing services to taxonomists for standard genome sequencing and annotation.</title>
        <authorList>
            <consortium name="The Broad Institute Genomics Platform"/>
            <consortium name="The Broad Institute Genome Sequencing Center for Infectious Disease"/>
            <person name="Wu L."/>
            <person name="Ma J."/>
        </authorList>
    </citation>
    <scope>NUCLEOTIDE SEQUENCE [LARGE SCALE GENOMIC DNA]</scope>
    <source>
        <strain evidence="4">JCM 17066</strain>
    </source>
</reference>
<dbReference type="CDD" id="cd06259">
    <property type="entry name" value="YdcF-like"/>
    <property type="match status" value="1"/>
</dbReference>
<dbReference type="RefSeq" id="WP_379000012.1">
    <property type="nucleotide sequence ID" value="NZ_JBHSMT010000029.1"/>
</dbReference>
<keyword evidence="1" id="KW-0812">Transmembrane</keyword>
<evidence type="ECO:0000313" key="4">
    <source>
        <dbReference type="Proteomes" id="UP001596045"/>
    </source>
</evidence>
<organism evidence="3 4">
    <name type="scientific">Paraherbaspirillum soli</name>
    <dbReference type="NCBI Taxonomy" id="631222"/>
    <lineage>
        <taxon>Bacteria</taxon>
        <taxon>Pseudomonadati</taxon>
        <taxon>Pseudomonadota</taxon>
        <taxon>Betaproteobacteria</taxon>
        <taxon>Burkholderiales</taxon>
        <taxon>Oxalobacteraceae</taxon>
        <taxon>Paraherbaspirillum</taxon>
    </lineage>
</organism>
<dbReference type="Pfam" id="PF02698">
    <property type="entry name" value="DUF218"/>
    <property type="match status" value="1"/>
</dbReference>